<dbReference type="GO" id="GO:0016887">
    <property type="term" value="F:ATP hydrolysis activity"/>
    <property type="evidence" value="ECO:0007669"/>
    <property type="project" value="InterPro"/>
</dbReference>
<sequence length="620" mass="71227">MSKQGNLSIHSENIFPIIKKWLYSDHDIFVREIISNACDAILKFKKLCDMGETTDTLNLPFEVKVTVNEKEGTITVSDNGIGMTEEEVEKYITQIAFSGAEDFLNKYQDKMDKDQIIGHFGLGFYSSFMVADTVEIDTLSYTGGEAIHWNCDGGTTYELSEGKRTTRGTDIILHVNEESKEFLSYYTLSSIIEKYCNFMPVPIYVIDANKEEEPAQEGETKEPTVPTPVNDPVPLYTKKPSECTDEEYKAFYSKTFMDYNEPLFWIHLDMDYPFNLKGILYFPKLHNEYEMVEGKIKLYNNQVFVADNIKEVIPEFLLLLKGIIDCPDIPLNVSRSFLQNDGFVKKISDYITKKVADKLISLYKKELEHYEACWDSISPFVKYGCLREEKFADKMNDYILYKTIDDTYTTLKDYLEKVKDTNENKVFYVSDKEKQAQYVSMFKENGMSAVYLNHPIDSSFISHAEMKNKDVHFMRIDSDISSALKQDNAAIDTAKEEKLGKLFGEILKQDKLKVKLESLKSTTVPSMLLISEESRRMQEMMKLYGMDTANMAPSEATLILNENHPLITTLADKDLDAHTKDLVCHHLYDLALISNQTLSAEAMQAFLQRNNELLMTLLNK</sequence>
<dbReference type="InterPro" id="IPR036890">
    <property type="entry name" value="HATPase_C_sf"/>
</dbReference>
<dbReference type="InterPro" id="IPR001404">
    <property type="entry name" value="Hsp90_fam"/>
</dbReference>
<dbReference type="Proteomes" id="UP001169242">
    <property type="component" value="Unassembled WGS sequence"/>
</dbReference>
<dbReference type="CDD" id="cd16927">
    <property type="entry name" value="HATPase_Hsp90-like"/>
    <property type="match status" value="1"/>
</dbReference>
<evidence type="ECO:0000256" key="2">
    <source>
        <dbReference type="ARBA" id="ARBA00022741"/>
    </source>
</evidence>
<dbReference type="Pfam" id="PF13589">
    <property type="entry name" value="HATPase_c_3"/>
    <property type="match status" value="1"/>
</dbReference>
<keyword evidence="2 5" id="KW-0547">Nucleotide-binding</keyword>
<evidence type="ECO:0000256" key="1">
    <source>
        <dbReference type="ARBA" id="ARBA00008239"/>
    </source>
</evidence>
<evidence type="ECO:0000256" key="3">
    <source>
        <dbReference type="ARBA" id="ARBA00022840"/>
    </source>
</evidence>
<dbReference type="SUPFAM" id="SSF54211">
    <property type="entry name" value="Ribosomal protein S5 domain 2-like"/>
    <property type="match status" value="1"/>
</dbReference>
<dbReference type="PANTHER" id="PTHR11528">
    <property type="entry name" value="HEAT SHOCK PROTEIN 90 FAMILY MEMBER"/>
    <property type="match status" value="1"/>
</dbReference>
<dbReference type="RefSeq" id="WP_271013788.1">
    <property type="nucleotide sequence ID" value="NZ_JAQIFT010000074.1"/>
</dbReference>
<dbReference type="Gene3D" id="3.30.230.80">
    <property type="match status" value="1"/>
</dbReference>
<dbReference type="Gene3D" id="3.30.565.10">
    <property type="entry name" value="Histidine kinase-like ATPase, C-terminal domain"/>
    <property type="match status" value="1"/>
</dbReference>
<dbReference type="Gene3D" id="1.20.120.790">
    <property type="entry name" value="Heat shock protein 90, C-terminal domain"/>
    <property type="match status" value="1"/>
</dbReference>
<proteinExistence type="inferred from homology"/>
<dbReference type="Pfam" id="PF00183">
    <property type="entry name" value="HSP90"/>
    <property type="match status" value="1"/>
</dbReference>
<feature type="compositionally biased region" description="Basic and acidic residues" evidence="6">
    <location>
        <begin position="212"/>
        <end position="222"/>
    </location>
</feature>
<comment type="similarity">
    <text evidence="1">Belongs to the heat shock protein 90 family.</text>
</comment>
<dbReference type="InterPro" id="IPR020568">
    <property type="entry name" value="Ribosomal_Su5_D2-typ_SF"/>
</dbReference>
<name>A0AA42J4S1_9FIRM</name>
<feature type="binding site" evidence="5">
    <location>
        <position position="36"/>
    </location>
    <ligand>
        <name>ATP</name>
        <dbReference type="ChEBI" id="CHEBI:30616"/>
    </ligand>
</feature>
<keyword evidence="4" id="KW-0143">Chaperone</keyword>
<evidence type="ECO:0000313" key="7">
    <source>
        <dbReference type="EMBL" id="MDA3734191.1"/>
    </source>
</evidence>
<feature type="binding site" evidence="5">
    <location>
        <position position="335"/>
    </location>
    <ligand>
        <name>ATP</name>
        <dbReference type="ChEBI" id="CHEBI:30616"/>
    </ligand>
</feature>
<dbReference type="AlphaFoldDB" id="A0AA42J4S1"/>
<comment type="caution">
    <text evidence="7">The sequence shown here is derived from an EMBL/GenBank/DDBJ whole genome shotgun (WGS) entry which is preliminary data.</text>
</comment>
<dbReference type="InterPro" id="IPR020575">
    <property type="entry name" value="Hsp90_N"/>
</dbReference>
<dbReference type="GO" id="GO:0140662">
    <property type="term" value="F:ATP-dependent protein folding chaperone"/>
    <property type="evidence" value="ECO:0007669"/>
    <property type="project" value="InterPro"/>
</dbReference>
<feature type="binding site" evidence="5">
    <location>
        <begin position="98"/>
        <end position="99"/>
    </location>
    <ligand>
        <name>ATP</name>
        <dbReference type="ChEBI" id="CHEBI:30616"/>
    </ligand>
</feature>
<evidence type="ECO:0000256" key="4">
    <source>
        <dbReference type="ARBA" id="ARBA00023186"/>
    </source>
</evidence>
<feature type="binding site" evidence="5">
    <location>
        <position position="83"/>
    </location>
    <ligand>
        <name>ATP</name>
        <dbReference type="ChEBI" id="CHEBI:30616"/>
    </ligand>
</feature>
<feature type="binding site" evidence="5">
    <location>
        <position position="32"/>
    </location>
    <ligand>
        <name>ATP</name>
        <dbReference type="ChEBI" id="CHEBI:30616"/>
    </ligand>
</feature>
<feature type="binding site" evidence="5">
    <location>
        <position position="78"/>
    </location>
    <ligand>
        <name>ATP</name>
        <dbReference type="ChEBI" id="CHEBI:30616"/>
    </ligand>
</feature>
<feature type="binding site" evidence="5">
    <location>
        <position position="169"/>
    </location>
    <ligand>
        <name>ATP</name>
        <dbReference type="ChEBI" id="CHEBI:30616"/>
    </ligand>
</feature>
<protein>
    <submittedName>
        <fullName evidence="7">Molecular chaperone HtpG</fullName>
    </submittedName>
</protein>
<reference evidence="7" key="1">
    <citation type="journal article" date="2023" name="Int. J. Syst. Evol. Microbiol.">
        <title>&lt;i&gt;Holtiella tumoricola&lt;/i&gt; gen. nov. sp. nov., isolated from a human clinical sample.</title>
        <authorList>
            <person name="Allen-Vercoe E."/>
            <person name="Daigneault M.C."/>
            <person name="Vancuren S.J."/>
            <person name="Cochrane K."/>
            <person name="O'Neal L.L."/>
            <person name="Sankaranarayanan K."/>
            <person name="Lawson P.A."/>
        </authorList>
    </citation>
    <scope>NUCLEOTIDE SEQUENCE</scope>
    <source>
        <strain evidence="7">CC70A</strain>
    </source>
</reference>
<dbReference type="GO" id="GO:0005524">
    <property type="term" value="F:ATP binding"/>
    <property type="evidence" value="ECO:0007669"/>
    <property type="project" value="UniProtKB-KW"/>
</dbReference>
<keyword evidence="3 5" id="KW-0067">ATP-binding</keyword>
<dbReference type="SUPFAM" id="SSF110942">
    <property type="entry name" value="HSP90 C-terminal domain"/>
    <property type="match status" value="1"/>
</dbReference>
<keyword evidence="8" id="KW-1185">Reference proteome</keyword>
<evidence type="ECO:0000256" key="5">
    <source>
        <dbReference type="PIRSR" id="PIRSR002583-1"/>
    </source>
</evidence>
<dbReference type="InterPro" id="IPR037196">
    <property type="entry name" value="HSP90_C"/>
</dbReference>
<gene>
    <name evidence="7" type="primary">htpG</name>
    <name evidence="7" type="ORF">PBV87_22210</name>
</gene>
<feature type="region of interest" description="Disordered" evidence="6">
    <location>
        <begin position="212"/>
        <end position="236"/>
    </location>
</feature>
<dbReference type="PIRSF" id="PIRSF002583">
    <property type="entry name" value="Hsp90"/>
    <property type="match status" value="1"/>
</dbReference>
<organism evidence="7 8">
    <name type="scientific">Holtiella tumoricola</name>
    <dbReference type="NCBI Taxonomy" id="3018743"/>
    <lineage>
        <taxon>Bacteria</taxon>
        <taxon>Bacillati</taxon>
        <taxon>Bacillota</taxon>
        <taxon>Clostridia</taxon>
        <taxon>Lachnospirales</taxon>
        <taxon>Cellulosilyticaceae</taxon>
        <taxon>Holtiella</taxon>
    </lineage>
</organism>
<dbReference type="EMBL" id="JAQIFT010000074">
    <property type="protein sequence ID" value="MDA3734191.1"/>
    <property type="molecule type" value="Genomic_DNA"/>
</dbReference>
<dbReference type="Gene3D" id="3.40.50.11260">
    <property type="match status" value="1"/>
</dbReference>
<dbReference type="NCBIfam" id="NF003555">
    <property type="entry name" value="PRK05218.1"/>
    <property type="match status" value="1"/>
</dbReference>
<dbReference type="PRINTS" id="PR00775">
    <property type="entry name" value="HEATSHOCK90"/>
</dbReference>
<accession>A0AA42J4S1</accession>
<dbReference type="SUPFAM" id="SSF55874">
    <property type="entry name" value="ATPase domain of HSP90 chaperone/DNA topoisomerase II/histidine kinase"/>
    <property type="match status" value="1"/>
</dbReference>
<dbReference type="GO" id="GO:0051082">
    <property type="term" value="F:unfolded protein binding"/>
    <property type="evidence" value="ECO:0007669"/>
    <property type="project" value="InterPro"/>
</dbReference>
<evidence type="ECO:0000313" key="8">
    <source>
        <dbReference type="Proteomes" id="UP001169242"/>
    </source>
</evidence>
<evidence type="ECO:0000256" key="6">
    <source>
        <dbReference type="SAM" id="MobiDB-lite"/>
    </source>
</evidence>